<protein>
    <submittedName>
        <fullName evidence="2">Uncharacterized protein</fullName>
    </submittedName>
</protein>
<gene>
    <name evidence="2" type="ORF">DQP58_00125</name>
</gene>
<keyword evidence="1" id="KW-0472">Membrane</keyword>
<evidence type="ECO:0000313" key="2">
    <source>
        <dbReference type="EMBL" id="RAV00681.1"/>
    </source>
</evidence>
<keyword evidence="1" id="KW-1133">Transmembrane helix</keyword>
<feature type="transmembrane region" description="Helical" evidence="1">
    <location>
        <begin position="12"/>
        <end position="32"/>
    </location>
</feature>
<dbReference type="AlphaFoldDB" id="A0A329KZ55"/>
<keyword evidence="1" id="KW-0812">Transmembrane</keyword>
<accession>A0A329KZ55</accession>
<evidence type="ECO:0000313" key="3">
    <source>
        <dbReference type="Proteomes" id="UP000250347"/>
    </source>
</evidence>
<reference evidence="2 3" key="1">
    <citation type="submission" date="2018-06" db="EMBL/GenBank/DDBJ databases">
        <title>NTM in soil in Japan.</title>
        <authorList>
            <person name="Ohya K."/>
        </authorList>
    </citation>
    <scope>NUCLEOTIDE SEQUENCE [LARGE SCALE GENOMIC DNA]</scope>
    <source>
        <strain evidence="2 3">GF76</strain>
    </source>
</reference>
<name>A0A329KZ55_9MYCO</name>
<comment type="caution">
    <text evidence="2">The sequence shown here is derived from an EMBL/GenBank/DDBJ whole genome shotgun (WGS) entry which is preliminary data.</text>
</comment>
<evidence type="ECO:0000256" key="1">
    <source>
        <dbReference type="SAM" id="Phobius"/>
    </source>
</evidence>
<sequence>MSTTNIIRLVQTVLGTAVAAFAISVVVAGHWWTTPPPPPPSVNVPLVKGEVVGLLRDQFNTGDAFKQYGITVADDLTLINTDLNKYDGLVTVHTRKGTQKYLELTVWADPTGAMFYQMNPGSASTLIETASKEERGQ</sequence>
<dbReference type="EMBL" id="QMEU01000001">
    <property type="protein sequence ID" value="RAV00681.1"/>
    <property type="molecule type" value="Genomic_DNA"/>
</dbReference>
<organism evidence="2 3">
    <name type="scientific">Mycobacterium colombiense</name>
    <dbReference type="NCBI Taxonomy" id="339268"/>
    <lineage>
        <taxon>Bacteria</taxon>
        <taxon>Bacillati</taxon>
        <taxon>Actinomycetota</taxon>
        <taxon>Actinomycetes</taxon>
        <taxon>Mycobacteriales</taxon>
        <taxon>Mycobacteriaceae</taxon>
        <taxon>Mycobacterium</taxon>
        <taxon>Mycobacterium avium complex (MAC)</taxon>
    </lineage>
</organism>
<proteinExistence type="predicted"/>
<dbReference type="Proteomes" id="UP000250347">
    <property type="component" value="Unassembled WGS sequence"/>
</dbReference>